<dbReference type="Proteomes" id="UP000184048">
    <property type="component" value="Unassembled WGS sequence"/>
</dbReference>
<organism evidence="2 3">
    <name type="scientific">Flavisolibacter ginsengisoli DSM 18119</name>
    <dbReference type="NCBI Taxonomy" id="1121884"/>
    <lineage>
        <taxon>Bacteria</taxon>
        <taxon>Pseudomonadati</taxon>
        <taxon>Bacteroidota</taxon>
        <taxon>Chitinophagia</taxon>
        <taxon>Chitinophagales</taxon>
        <taxon>Chitinophagaceae</taxon>
        <taxon>Flavisolibacter</taxon>
    </lineage>
</organism>
<keyword evidence="1" id="KW-1133">Transmembrane helix</keyword>
<proteinExistence type="predicted"/>
<feature type="transmembrane region" description="Helical" evidence="1">
    <location>
        <begin position="132"/>
        <end position="159"/>
    </location>
</feature>
<keyword evidence="1" id="KW-0472">Membrane</keyword>
<accession>A0A1M4WNI6</accession>
<feature type="transmembrane region" description="Helical" evidence="1">
    <location>
        <begin position="6"/>
        <end position="26"/>
    </location>
</feature>
<sequence>MEERKPITHITAGLVIAGLVIVFAIITNFLGLTQQKSLGFLQYLLIIGGLMFFVNQFGKANNYTKSFGDLFAFGFKSTAVFTSLYIVFIIIFFLLFPDIKEKSLEMARQQMEQSPNVTDEQIDKGMEIARKFFWVGVVGGSLLVFVIVGAIGSLLGAAITKKQPHNPFDQPAV</sequence>
<dbReference type="OrthoDB" id="678029at2"/>
<reference evidence="2 3" key="1">
    <citation type="submission" date="2016-11" db="EMBL/GenBank/DDBJ databases">
        <authorList>
            <person name="Jaros S."/>
            <person name="Januszkiewicz K."/>
            <person name="Wedrychowicz H."/>
        </authorList>
    </citation>
    <scope>NUCLEOTIDE SEQUENCE [LARGE SCALE GENOMIC DNA]</scope>
    <source>
        <strain evidence="2 3">DSM 18119</strain>
    </source>
</reference>
<dbReference type="AlphaFoldDB" id="A0A1M4WNI6"/>
<name>A0A1M4WNI6_9BACT</name>
<feature type="transmembrane region" description="Helical" evidence="1">
    <location>
        <begin position="38"/>
        <end position="58"/>
    </location>
</feature>
<evidence type="ECO:0000256" key="1">
    <source>
        <dbReference type="SAM" id="Phobius"/>
    </source>
</evidence>
<feature type="transmembrane region" description="Helical" evidence="1">
    <location>
        <begin position="70"/>
        <end position="96"/>
    </location>
</feature>
<dbReference type="EMBL" id="FQUU01000004">
    <property type="protein sequence ID" value="SHE82809.1"/>
    <property type="molecule type" value="Genomic_DNA"/>
</dbReference>
<evidence type="ECO:0008006" key="4">
    <source>
        <dbReference type="Google" id="ProtNLM"/>
    </source>
</evidence>
<protein>
    <recommendedName>
        <fullName evidence="4">DUF4199 domain-containing protein</fullName>
    </recommendedName>
</protein>
<dbReference type="Pfam" id="PF13858">
    <property type="entry name" value="DUF4199"/>
    <property type="match status" value="1"/>
</dbReference>
<dbReference type="STRING" id="1121884.SAMN02745131_01164"/>
<dbReference type="RefSeq" id="WP_072834369.1">
    <property type="nucleotide sequence ID" value="NZ_FQUU01000004.1"/>
</dbReference>
<gene>
    <name evidence="2" type="ORF">SAMN02745131_01164</name>
</gene>
<keyword evidence="3" id="KW-1185">Reference proteome</keyword>
<evidence type="ECO:0000313" key="2">
    <source>
        <dbReference type="EMBL" id="SHE82809.1"/>
    </source>
</evidence>
<keyword evidence="1" id="KW-0812">Transmembrane</keyword>
<evidence type="ECO:0000313" key="3">
    <source>
        <dbReference type="Proteomes" id="UP000184048"/>
    </source>
</evidence>
<dbReference type="InterPro" id="IPR025250">
    <property type="entry name" value="DUF4199"/>
</dbReference>